<dbReference type="FunFam" id="3.30.70.80:FF:000005">
    <property type="entry name" value="Proteinase inhibitor I2B"/>
    <property type="match status" value="1"/>
</dbReference>
<gene>
    <name evidence="9" type="ORF">UA08_05839</name>
</gene>
<feature type="coiled-coil region" evidence="5">
    <location>
        <begin position="798"/>
        <end position="825"/>
    </location>
</feature>
<dbReference type="InterPro" id="IPR037045">
    <property type="entry name" value="S8pro/Inhibitor_I9_sf"/>
</dbReference>
<evidence type="ECO:0000256" key="5">
    <source>
        <dbReference type="SAM" id="Coils"/>
    </source>
</evidence>
<protein>
    <recommendedName>
        <fullName evidence="8">HOOK N-terminal domain-containing protein</fullName>
    </recommendedName>
</protein>
<dbReference type="CDD" id="cd22211">
    <property type="entry name" value="HkD_SF"/>
    <property type="match status" value="1"/>
</dbReference>
<keyword evidence="10" id="KW-1185">Reference proteome</keyword>
<dbReference type="InterPro" id="IPR036872">
    <property type="entry name" value="CH_dom_sf"/>
</dbReference>
<dbReference type="AlphaFoldDB" id="A0A225ANH5"/>
<keyword evidence="3 5" id="KW-0175">Coiled coil</keyword>
<dbReference type="GO" id="GO:0051959">
    <property type="term" value="F:dynein light intermediate chain binding"/>
    <property type="evidence" value="ECO:0007669"/>
    <property type="project" value="TreeGrafter"/>
</dbReference>
<dbReference type="GO" id="GO:0008017">
    <property type="term" value="F:microtubule binding"/>
    <property type="evidence" value="ECO:0007669"/>
    <property type="project" value="TreeGrafter"/>
</dbReference>
<evidence type="ECO:0000256" key="2">
    <source>
        <dbReference type="ARBA" id="ARBA00022490"/>
    </source>
</evidence>
<keyword evidence="2" id="KW-0963">Cytoplasm</keyword>
<dbReference type="STRING" id="1441469.A0A225ANH5"/>
<name>A0A225ANH5_TALAT</name>
<dbReference type="GO" id="GO:0004866">
    <property type="term" value="F:endopeptidase inhibitor activity"/>
    <property type="evidence" value="ECO:0007669"/>
    <property type="project" value="UniProtKB-ARBA"/>
</dbReference>
<dbReference type="Pfam" id="PF19047">
    <property type="entry name" value="HOOK_N"/>
    <property type="match status" value="1"/>
</dbReference>
<comment type="subcellular location">
    <subcellularLocation>
        <location evidence="1">Cytoplasm</location>
    </subcellularLocation>
</comment>
<dbReference type="Gene3D" id="1.10.418.10">
    <property type="entry name" value="Calponin-like domain"/>
    <property type="match status" value="1"/>
</dbReference>
<evidence type="ECO:0000259" key="8">
    <source>
        <dbReference type="Pfam" id="PF19047"/>
    </source>
</evidence>
<dbReference type="PANTHER" id="PTHR18947">
    <property type="entry name" value="HOOK PROTEINS"/>
    <property type="match status" value="1"/>
</dbReference>
<sequence length="906" mass="102998">MKLYHQFLVLAIFGLLQVALAVQSQKAVVVTYPENTPDSVLNDAKKAITDAGGWITHEFNLIKGFAAKASTTALESIQAKSTNFLPVIEEDKVVTIAGDCGGQCIRYWDGVSGRSGLAGDITFVIGVWDMQSAPERRSFSLGKIIRDTDELNDGIILWEILQDIDPQYFLDELPERNPSDHWVTKWQNLKHLHKLLTGYIRKQYDTDEIPPGLDPSPDLKAISEAKSLKETNKLLKLLLIAAISSPNAETYITTLQKLSTPTQEGLKNIIEEAHNSQHEDLSADEEEPDAKRELLTVDPELKFEERVGKVLAENDRLASEKKEMEKALGDLHNRLARLQENNDTLQTRLASTEDRLVTLKSGKGDVGFSAKALESRSRQQEELIANQEAKLTAAQDEIDSLKMSLESMRVKTQRFQKLQDDYDELKTERDQLIRKANAAEKYRQKLQASQDFEKENQTLKNQVKDLQQQLKEADSNQKRSAERDVELEEYRRVLPRIEQDRHEIQNLKKQLEFNNHALTERLQSAEEQRDRDEALISELRERIRELEGSPDSPSYTPGNTSPRLQSTLQKDLDDIGTRETQLKSENEELKKEVHKLRTSVQTNTLGSSLSAYSENLAAAAQLAQAKSRQSEEYWKLYDQYAEIRQKLADAEDLIDATKRQLDDAKAELQHVNKEKLDIIAEVKDSNSSEISKVRSEWDEITRKVHHLEAEVDVSHALVRDMCAERDELRAMLEAKQTEIHAEDQDFIREMQTLLAEFAAREKTENPDAPEKSGIELLKHFAEVTEKSAETLAKRAEHIDQQNDLIKSLQDQMKHMEDARNDQEEDNIPKQREIELQEIINRQSREMSLICSAWYELQGRLQHSSNNIPVARYRHPANAAAGGAGGASDSQKGWLARQRGLVSAASK</sequence>
<evidence type="ECO:0000313" key="9">
    <source>
        <dbReference type="EMBL" id="OKL58848.1"/>
    </source>
</evidence>
<dbReference type="Gene3D" id="3.30.70.80">
    <property type="entry name" value="Peptidase S8 propeptide/proteinase inhibitor I9"/>
    <property type="match status" value="1"/>
</dbReference>
<feature type="domain" description="HOOK N-terminal" evidence="8">
    <location>
        <begin position="145"/>
        <end position="268"/>
    </location>
</feature>
<feature type="signal peptide" evidence="7">
    <location>
        <begin position="1"/>
        <end position="21"/>
    </location>
</feature>
<dbReference type="SUPFAM" id="SSF116907">
    <property type="entry name" value="Hook domain"/>
    <property type="match status" value="1"/>
</dbReference>
<evidence type="ECO:0000256" key="1">
    <source>
        <dbReference type="ARBA" id="ARBA00004496"/>
    </source>
</evidence>
<dbReference type="InterPro" id="IPR043936">
    <property type="entry name" value="HOOK_N"/>
</dbReference>
<evidence type="ECO:0000256" key="3">
    <source>
        <dbReference type="ARBA" id="ARBA00023054"/>
    </source>
</evidence>
<feature type="coiled-coil region" evidence="5">
    <location>
        <begin position="718"/>
        <end position="745"/>
    </location>
</feature>
<dbReference type="Proteomes" id="UP000214365">
    <property type="component" value="Unassembled WGS sequence"/>
</dbReference>
<dbReference type="GO" id="GO:0031122">
    <property type="term" value="P:cytoplasmic microtubule organization"/>
    <property type="evidence" value="ECO:0007669"/>
    <property type="project" value="TreeGrafter"/>
</dbReference>
<comment type="similarity">
    <text evidence="4">Belongs to the protease inhibitor I9 family.</text>
</comment>
<dbReference type="OrthoDB" id="2129491at2759"/>
<organism evidence="9 10">
    <name type="scientific">Talaromyces atroroseus</name>
    <dbReference type="NCBI Taxonomy" id="1441469"/>
    <lineage>
        <taxon>Eukaryota</taxon>
        <taxon>Fungi</taxon>
        <taxon>Dikarya</taxon>
        <taxon>Ascomycota</taxon>
        <taxon>Pezizomycotina</taxon>
        <taxon>Eurotiomycetes</taxon>
        <taxon>Eurotiomycetidae</taxon>
        <taxon>Eurotiales</taxon>
        <taxon>Trichocomaceae</taxon>
        <taxon>Talaromyces</taxon>
        <taxon>Talaromyces sect. Trachyspermi</taxon>
    </lineage>
</organism>
<evidence type="ECO:0000256" key="6">
    <source>
        <dbReference type="SAM" id="MobiDB-lite"/>
    </source>
</evidence>
<dbReference type="GO" id="GO:0030705">
    <property type="term" value="P:cytoskeleton-dependent intracellular transport"/>
    <property type="evidence" value="ECO:0007669"/>
    <property type="project" value="InterPro"/>
</dbReference>
<dbReference type="SUPFAM" id="SSF54897">
    <property type="entry name" value="Protease propeptides/inhibitors"/>
    <property type="match status" value="1"/>
</dbReference>
<evidence type="ECO:0000256" key="4">
    <source>
        <dbReference type="ARBA" id="ARBA00038069"/>
    </source>
</evidence>
<comment type="caution">
    <text evidence="9">The sequence shown here is derived from an EMBL/GenBank/DDBJ whole genome shotgun (WGS) entry which is preliminary data.</text>
</comment>
<dbReference type="RefSeq" id="XP_020118969.1">
    <property type="nucleotide sequence ID" value="XM_020268153.1"/>
</dbReference>
<keyword evidence="7" id="KW-0732">Signal</keyword>
<evidence type="ECO:0000313" key="10">
    <source>
        <dbReference type="Proteomes" id="UP000214365"/>
    </source>
</evidence>
<proteinExistence type="inferred from homology"/>
<reference evidence="9 10" key="1">
    <citation type="submission" date="2015-06" db="EMBL/GenBank/DDBJ databases">
        <title>Talaromyces atroroseus IBT 11181 draft genome.</title>
        <authorList>
            <person name="Rasmussen K.B."/>
            <person name="Rasmussen S."/>
            <person name="Petersen B."/>
            <person name="Sicheritz-Ponten T."/>
            <person name="Mortensen U.H."/>
            <person name="Thrane U."/>
        </authorList>
    </citation>
    <scope>NUCLEOTIDE SEQUENCE [LARGE SCALE GENOMIC DNA]</scope>
    <source>
        <strain evidence="9 10">IBT 11181</strain>
    </source>
</reference>
<accession>A0A225ANH5</accession>
<feature type="region of interest" description="Disordered" evidence="6">
    <location>
        <begin position="544"/>
        <end position="565"/>
    </location>
</feature>
<evidence type="ECO:0000256" key="7">
    <source>
        <dbReference type="SAM" id="SignalP"/>
    </source>
</evidence>
<dbReference type="EMBL" id="LFMY01000008">
    <property type="protein sequence ID" value="OKL58848.1"/>
    <property type="molecule type" value="Genomic_DNA"/>
</dbReference>
<feature type="region of interest" description="Disordered" evidence="6">
    <location>
        <begin position="878"/>
        <end position="906"/>
    </location>
</feature>
<feature type="coiled-coil region" evidence="5">
    <location>
        <begin position="640"/>
        <end position="681"/>
    </location>
</feature>
<dbReference type="PANTHER" id="PTHR18947:SF28">
    <property type="entry name" value="GIRDIN, ISOFORM A"/>
    <property type="match status" value="1"/>
</dbReference>
<feature type="compositionally biased region" description="Polar residues" evidence="6">
    <location>
        <begin position="551"/>
        <end position="565"/>
    </location>
</feature>
<dbReference type="GO" id="GO:0005815">
    <property type="term" value="C:microtubule organizing center"/>
    <property type="evidence" value="ECO:0007669"/>
    <property type="project" value="TreeGrafter"/>
</dbReference>
<feature type="chain" id="PRO_5012307735" description="HOOK N-terminal domain-containing protein" evidence="7">
    <location>
        <begin position="22"/>
        <end position="906"/>
    </location>
</feature>
<dbReference type="SUPFAM" id="SSF90257">
    <property type="entry name" value="Myosin rod fragments"/>
    <property type="match status" value="1"/>
</dbReference>
<dbReference type="GO" id="GO:0005737">
    <property type="term" value="C:cytoplasm"/>
    <property type="evidence" value="ECO:0007669"/>
    <property type="project" value="UniProtKB-SubCell"/>
</dbReference>
<dbReference type="GeneID" id="31005595"/>